<keyword evidence="2" id="KW-1185">Reference proteome</keyword>
<dbReference type="EMBL" id="JBHSMC010000020">
    <property type="protein sequence ID" value="MFC5466092.1"/>
    <property type="molecule type" value="Genomic_DNA"/>
</dbReference>
<comment type="caution">
    <text evidence="1">The sequence shown here is derived from an EMBL/GenBank/DDBJ whole genome shotgun (WGS) entry which is preliminary data.</text>
</comment>
<dbReference type="RefSeq" id="WP_382353726.1">
    <property type="nucleotide sequence ID" value="NZ_JBHSMC010000020.1"/>
</dbReference>
<evidence type="ECO:0000313" key="2">
    <source>
        <dbReference type="Proteomes" id="UP001596147"/>
    </source>
</evidence>
<proteinExistence type="predicted"/>
<dbReference type="Proteomes" id="UP001596147">
    <property type="component" value="Unassembled WGS sequence"/>
</dbReference>
<accession>A0ABW0LM47</accession>
<sequence>MKGVLEEEGVSIPYFYTKLGRSTKKLAILLPGKEYTTQGPMFWYANQVYLEQNFDTLQFQYPFMDIEEDKLPKLVHGMIESFLQQHEYDSIHFVSLGLGSTIVAYSLKQDVFSNVQCVWYSPYIHQDSVLDALLNRPCKGLVFLGDESELVHEEGARLIEEKEHLIIAQVGGNALFESVSIEINIETMASIAATIKQFIQHQKIELIEEKTTIRVYFSLYGNNFPLDAVSEKLGLQPTNLDKDGNPIIPPIPTNHPYPESFYHVTDWELSTDDEESMDLEVQMSQIIGKLRSKVPVINELRDTYGLKSHLQVVLHVHYGKSPVMTLDKKVIEFAHQIQTEYIDFDVYVFPFDENLSFG</sequence>
<reference evidence="2" key="1">
    <citation type="journal article" date="2019" name="Int. J. Syst. Evol. Microbiol.">
        <title>The Global Catalogue of Microorganisms (GCM) 10K type strain sequencing project: providing services to taxonomists for standard genome sequencing and annotation.</title>
        <authorList>
            <consortium name="The Broad Institute Genomics Platform"/>
            <consortium name="The Broad Institute Genome Sequencing Center for Infectious Disease"/>
            <person name="Wu L."/>
            <person name="Ma J."/>
        </authorList>
    </citation>
    <scope>NUCLEOTIDE SEQUENCE [LARGE SCALE GENOMIC DNA]</scope>
    <source>
        <strain evidence="2">CGMCC 1.12237</strain>
    </source>
</reference>
<gene>
    <name evidence="1" type="ORF">ACFPM4_15265</name>
</gene>
<organism evidence="1 2">
    <name type="scientific">Lederbergia graminis</name>
    <dbReference type="NCBI Taxonomy" id="735518"/>
    <lineage>
        <taxon>Bacteria</taxon>
        <taxon>Bacillati</taxon>
        <taxon>Bacillota</taxon>
        <taxon>Bacilli</taxon>
        <taxon>Bacillales</taxon>
        <taxon>Bacillaceae</taxon>
        <taxon>Lederbergia</taxon>
    </lineage>
</organism>
<dbReference type="Pfam" id="PF14106">
    <property type="entry name" value="DUF4279"/>
    <property type="match status" value="1"/>
</dbReference>
<dbReference type="InterPro" id="IPR025459">
    <property type="entry name" value="DUF4279"/>
</dbReference>
<name>A0ABW0LM47_9BACI</name>
<evidence type="ECO:0000313" key="1">
    <source>
        <dbReference type="EMBL" id="MFC5466092.1"/>
    </source>
</evidence>
<protein>
    <submittedName>
        <fullName evidence="1">DUF4279 domain-containing protein</fullName>
    </submittedName>
</protein>